<name>A0A8H5KTF1_9HYPO</name>
<keyword evidence="2" id="KW-1185">Reference proteome</keyword>
<evidence type="ECO:0000313" key="2">
    <source>
        <dbReference type="Proteomes" id="UP000544095"/>
    </source>
</evidence>
<reference evidence="1 2" key="1">
    <citation type="submission" date="2020-05" db="EMBL/GenBank/DDBJ databases">
        <title>Identification and distribution of gene clusters putatively required for synthesis of sphingolipid metabolism inhibitors in phylogenetically diverse species of the filamentous fungus Fusarium.</title>
        <authorList>
            <person name="Kim H.-S."/>
            <person name="Busman M."/>
            <person name="Brown D.W."/>
            <person name="Divon H."/>
            <person name="Uhlig S."/>
            <person name="Proctor R.H."/>
        </authorList>
    </citation>
    <scope>NUCLEOTIDE SEQUENCE [LARGE SCALE GENOMIC DNA]</scope>
    <source>
        <strain evidence="1 2">NRRL 25211</strain>
    </source>
</reference>
<evidence type="ECO:0000313" key="1">
    <source>
        <dbReference type="EMBL" id="KAF5578478.1"/>
    </source>
</evidence>
<dbReference type="Proteomes" id="UP000544095">
    <property type="component" value="Unassembled WGS sequence"/>
</dbReference>
<protein>
    <submittedName>
        <fullName evidence="1">Uncharacterized protein</fullName>
    </submittedName>
</protein>
<comment type="caution">
    <text evidence="1">The sequence shown here is derived from an EMBL/GenBank/DDBJ whole genome shotgun (WGS) entry which is preliminary data.</text>
</comment>
<organism evidence="1 2">
    <name type="scientific">Fusarium pseudoanthophilum</name>
    <dbReference type="NCBI Taxonomy" id="48495"/>
    <lineage>
        <taxon>Eukaryota</taxon>
        <taxon>Fungi</taxon>
        <taxon>Dikarya</taxon>
        <taxon>Ascomycota</taxon>
        <taxon>Pezizomycotina</taxon>
        <taxon>Sordariomycetes</taxon>
        <taxon>Hypocreomycetidae</taxon>
        <taxon>Hypocreales</taxon>
        <taxon>Nectriaceae</taxon>
        <taxon>Fusarium</taxon>
        <taxon>Fusarium fujikuroi species complex</taxon>
    </lineage>
</organism>
<dbReference type="AlphaFoldDB" id="A0A8H5KTF1"/>
<dbReference type="EMBL" id="JAAOAR010000553">
    <property type="protein sequence ID" value="KAF5578478.1"/>
    <property type="molecule type" value="Genomic_DNA"/>
</dbReference>
<accession>A0A8H5KTF1</accession>
<gene>
    <name evidence="1" type="ORF">FPANT_9970</name>
</gene>
<proteinExistence type="predicted"/>
<sequence>MDPTTTRLLSIATQQNLEAWWYPLWTYQLSVYSVDYQTPGLSVAPQQSLRNPGAALRGPYLCPDFAIVETRQLDDEPATKQLRLVMEVKRRQTALGRIEARLKTRLYMTWAIRAVNEPNPIEVYGIAAAGRFWQYRKVSGGGPWVFDNWSEPRTPATAFSDYVVL</sequence>